<evidence type="ECO:0000313" key="2">
    <source>
        <dbReference type="EMBL" id="KND92148.1"/>
    </source>
</evidence>
<feature type="region of interest" description="Disordered" evidence="1">
    <location>
        <begin position="1"/>
        <end position="20"/>
    </location>
</feature>
<dbReference type="Proteomes" id="UP000036947">
    <property type="component" value="Unassembled WGS sequence"/>
</dbReference>
<dbReference type="OrthoDB" id="5413531at2759"/>
<sequence>MPDNPRNGSRRGSSSDSGARVPANPYASAWECSLTDPALGYFNDIDIAVLRHVNCSYLSSDTAPTLEALKQHAQSLLYLIRKITDMATVGSVTGDREDRRLLFNSNEAFDLLVDLTTPYHNGDESHHLPLWAISNNIQQHHEAGHRCPLKPANKLGPLAAGSRPVRPYRDHHSLVMHANECLEILDEEYAGTGGLLSILPSDSEEDAEHLEVARGTLLGQWLLNHSYLVARTGEIELNHALVLDLLEREAVLPAQMLNRSSPNGKSKSREVADHQD</sequence>
<protein>
    <submittedName>
        <fullName evidence="2">Uncharacterized protein</fullName>
    </submittedName>
</protein>
<evidence type="ECO:0000313" key="3">
    <source>
        <dbReference type="Proteomes" id="UP000036947"/>
    </source>
</evidence>
<evidence type="ECO:0000256" key="1">
    <source>
        <dbReference type="SAM" id="MobiDB-lite"/>
    </source>
</evidence>
<comment type="caution">
    <text evidence="2">The sequence shown here is derived from an EMBL/GenBank/DDBJ whole genome shotgun (WGS) entry which is preliminary data.</text>
</comment>
<proteinExistence type="predicted"/>
<gene>
    <name evidence="2" type="ORF">TOPH_03004</name>
</gene>
<reference evidence="2 3" key="1">
    <citation type="journal article" date="2015" name="BMC Genomics">
        <title>The genome of the truffle-parasite Tolypocladium ophioglossoides and the evolution of antifungal peptaibiotics.</title>
        <authorList>
            <person name="Quandt C.A."/>
            <person name="Bushley K.E."/>
            <person name="Spatafora J.W."/>
        </authorList>
    </citation>
    <scope>NUCLEOTIDE SEQUENCE [LARGE SCALE GENOMIC DNA]</scope>
    <source>
        <strain evidence="2 3">CBS 100239</strain>
    </source>
</reference>
<name>A0A0L0NDK9_TOLOC</name>
<feature type="region of interest" description="Disordered" evidence="1">
    <location>
        <begin position="256"/>
        <end position="276"/>
    </location>
</feature>
<feature type="compositionally biased region" description="Basic and acidic residues" evidence="1">
    <location>
        <begin position="267"/>
        <end position="276"/>
    </location>
</feature>
<organism evidence="2 3">
    <name type="scientific">Tolypocladium ophioglossoides (strain CBS 100239)</name>
    <name type="common">Snaketongue truffleclub</name>
    <name type="synonym">Elaphocordyceps ophioglossoides</name>
    <dbReference type="NCBI Taxonomy" id="1163406"/>
    <lineage>
        <taxon>Eukaryota</taxon>
        <taxon>Fungi</taxon>
        <taxon>Dikarya</taxon>
        <taxon>Ascomycota</taxon>
        <taxon>Pezizomycotina</taxon>
        <taxon>Sordariomycetes</taxon>
        <taxon>Hypocreomycetidae</taxon>
        <taxon>Hypocreales</taxon>
        <taxon>Ophiocordycipitaceae</taxon>
        <taxon>Tolypocladium</taxon>
    </lineage>
</organism>
<accession>A0A0L0NDK9</accession>
<keyword evidence="3" id="KW-1185">Reference proteome</keyword>
<feature type="unsure residue" description="E or Q" evidence="2">
    <location>
        <position position="249"/>
    </location>
</feature>
<dbReference type="EMBL" id="LFRF01000006">
    <property type="protein sequence ID" value="KND92148.1"/>
    <property type="molecule type" value="Genomic_DNA"/>
</dbReference>
<feature type="compositionally biased region" description="Low complexity" evidence="1">
    <location>
        <begin position="1"/>
        <end position="18"/>
    </location>
</feature>
<dbReference type="AlphaFoldDB" id="A0A0L0NDK9"/>